<dbReference type="RefSeq" id="WP_144971070.1">
    <property type="nucleotide sequence ID" value="NZ_CP036289.1"/>
</dbReference>
<dbReference type="EMBL" id="CP036289">
    <property type="protein sequence ID" value="QDU74067.1"/>
    <property type="molecule type" value="Genomic_DNA"/>
</dbReference>
<feature type="compositionally biased region" description="Basic and acidic residues" evidence="1">
    <location>
        <begin position="269"/>
        <end position="279"/>
    </location>
</feature>
<protein>
    <recommendedName>
        <fullName evidence="2">DUF4357 domain-containing protein</fullName>
    </recommendedName>
</protein>
<dbReference type="OrthoDB" id="2656488at2"/>
<reference evidence="4" key="1">
    <citation type="submission" date="2019-02" db="EMBL/GenBank/DDBJ databases">
        <title>Deep-cultivation of Planctomycetes and their phenomic and genomic characterization uncovers novel biology.</title>
        <authorList>
            <person name="Wiegand S."/>
            <person name="Jogler M."/>
            <person name="Boedeker C."/>
            <person name="Pinto D."/>
            <person name="Vollmers J."/>
            <person name="Rivas-Marin E."/>
            <person name="Kohn T."/>
            <person name="Peeters S.H."/>
            <person name="Heuer A."/>
            <person name="Rast P."/>
            <person name="Oberbeckmann S."/>
            <person name="Bunk B."/>
            <person name="Jeske O."/>
            <person name="Meyerdierks A."/>
            <person name="Storesund J.E."/>
            <person name="Kallscheuer N."/>
            <person name="Luecker S."/>
            <person name="Lage O.M."/>
            <person name="Pohl T."/>
            <person name="Merkel B.J."/>
            <person name="Hornburger P."/>
            <person name="Mueller R.-W."/>
            <person name="Bruemmer F."/>
            <person name="Labrenz M."/>
            <person name="Spormann A.M."/>
            <person name="Op den Camp H."/>
            <person name="Overmann J."/>
            <person name="Amann R."/>
            <person name="Jetten M.S.M."/>
            <person name="Mascher T."/>
            <person name="Medema M.H."/>
            <person name="Devos D.P."/>
            <person name="Kaster A.-K."/>
            <person name="Ovreas L."/>
            <person name="Rohde M."/>
            <person name="Galperin M.Y."/>
            <person name="Jogler C."/>
        </authorList>
    </citation>
    <scope>NUCLEOTIDE SEQUENCE [LARGE SCALE GENOMIC DNA]</scope>
    <source>
        <strain evidence="4">Pan97</strain>
    </source>
</reference>
<feature type="domain" description="DUF4357" evidence="2">
    <location>
        <begin position="225"/>
        <end position="278"/>
    </location>
</feature>
<accession>A0A518C4C7</accession>
<proteinExistence type="predicted"/>
<dbReference type="InterPro" id="IPR025579">
    <property type="entry name" value="DUF4357"/>
</dbReference>
<evidence type="ECO:0000256" key="1">
    <source>
        <dbReference type="SAM" id="MobiDB-lite"/>
    </source>
</evidence>
<evidence type="ECO:0000313" key="4">
    <source>
        <dbReference type="Proteomes" id="UP000318626"/>
    </source>
</evidence>
<dbReference type="AlphaFoldDB" id="A0A518C4C7"/>
<sequence length="293" mass="32471">MNLEVPQRPFSIRIFVPNGDPDGLRLVEKSNWSGIGVVFNRTNYKQAVTRPEFERTGVYVLVGNSSNGALPTIYIGEGDPVGARLNSHYSRKDFWDWAVFFVTKDNSLNKAHVQRMEVRLLELAKAAKQSKLDNLNMPSPPTLSEADVADVDSFLLDMLSIFPLVGLSVFEKTETRSNSLETLSIEAKGVTAMGYEDTKGFVVREGSEAVKAETATIHQYMSNLRGDLLEQGVLNDTGDRYRFAQDHVFSSPSTAAGVILGRSANGRTEWKSKDGRTLKELQTQESASIDDED</sequence>
<gene>
    <name evidence="3" type="ORF">Pan97_10710</name>
</gene>
<dbReference type="Proteomes" id="UP000318626">
    <property type="component" value="Chromosome"/>
</dbReference>
<keyword evidence="4" id="KW-1185">Reference proteome</keyword>
<organism evidence="3 4">
    <name type="scientific">Bremerella volcania</name>
    <dbReference type="NCBI Taxonomy" id="2527984"/>
    <lineage>
        <taxon>Bacteria</taxon>
        <taxon>Pseudomonadati</taxon>
        <taxon>Planctomycetota</taxon>
        <taxon>Planctomycetia</taxon>
        <taxon>Pirellulales</taxon>
        <taxon>Pirellulaceae</taxon>
        <taxon>Bremerella</taxon>
    </lineage>
</organism>
<feature type="region of interest" description="Disordered" evidence="1">
    <location>
        <begin position="269"/>
        <end position="293"/>
    </location>
</feature>
<dbReference type="CDD" id="cd10447">
    <property type="entry name" value="GIY-YIG_unchar_2"/>
    <property type="match status" value="1"/>
</dbReference>
<name>A0A518C4C7_9BACT</name>
<evidence type="ECO:0000313" key="3">
    <source>
        <dbReference type="EMBL" id="QDU74067.1"/>
    </source>
</evidence>
<dbReference type="KEGG" id="bvo:Pan97_10710"/>
<evidence type="ECO:0000259" key="2">
    <source>
        <dbReference type="Pfam" id="PF14267"/>
    </source>
</evidence>
<dbReference type="Pfam" id="PF14267">
    <property type="entry name" value="DUF4357"/>
    <property type="match status" value="1"/>
</dbReference>